<feature type="region of interest" description="Disordered" evidence="2">
    <location>
        <begin position="626"/>
        <end position="653"/>
    </location>
</feature>
<protein>
    <recommendedName>
        <fullName evidence="3">Protein kinase domain-containing protein</fullName>
    </recommendedName>
</protein>
<dbReference type="Pfam" id="PF03109">
    <property type="entry name" value="ABC1"/>
    <property type="match status" value="1"/>
</dbReference>
<dbReference type="Proteomes" id="UP001489004">
    <property type="component" value="Unassembled WGS sequence"/>
</dbReference>
<dbReference type="CDD" id="cd05121">
    <property type="entry name" value="ABC1_ADCK3-like"/>
    <property type="match status" value="1"/>
</dbReference>
<dbReference type="PANTHER" id="PTHR10566">
    <property type="entry name" value="CHAPERONE-ACTIVITY OF BC1 COMPLEX CABC1 -RELATED"/>
    <property type="match status" value="1"/>
</dbReference>
<evidence type="ECO:0000256" key="1">
    <source>
        <dbReference type="ARBA" id="ARBA00009670"/>
    </source>
</evidence>
<dbReference type="InterPro" id="IPR011009">
    <property type="entry name" value="Kinase-like_dom_sf"/>
</dbReference>
<name>A0AAW1P1S2_9CHLO</name>
<proteinExistence type="inferred from homology"/>
<evidence type="ECO:0000256" key="2">
    <source>
        <dbReference type="SAM" id="MobiDB-lite"/>
    </source>
</evidence>
<organism evidence="4 5">
    <name type="scientific">[Myrmecia] bisecta</name>
    <dbReference type="NCBI Taxonomy" id="41462"/>
    <lineage>
        <taxon>Eukaryota</taxon>
        <taxon>Viridiplantae</taxon>
        <taxon>Chlorophyta</taxon>
        <taxon>core chlorophytes</taxon>
        <taxon>Trebouxiophyceae</taxon>
        <taxon>Trebouxiales</taxon>
        <taxon>Trebouxiaceae</taxon>
        <taxon>Myrmecia</taxon>
    </lineage>
</organism>
<feature type="domain" description="Protein kinase" evidence="3">
    <location>
        <begin position="230"/>
        <end position="550"/>
    </location>
</feature>
<keyword evidence="5" id="KW-1185">Reference proteome</keyword>
<evidence type="ECO:0000259" key="3">
    <source>
        <dbReference type="PROSITE" id="PS50011"/>
    </source>
</evidence>
<dbReference type="AlphaFoldDB" id="A0AAW1P1S2"/>
<reference evidence="4 5" key="1">
    <citation type="journal article" date="2024" name="Nat. Commun.">
        <title>Phylogenomics reveals the evolutionary origins of lichenization in chlorophyte algae.</title>
        <authorList>
            <person name="Puginier C."/>
            <person name="Libourel C."/>
            <person name="Otte J."/>
            <person name="Skaloud P."/>
            <person name="Haon M."/>
            <person name="Grisel S."/>
            <person name="Petersen M."/>
            <person name="Berrin J.G."/>
            <person name="Delaux P.M."/>
            <person name="Dal Grande F."/>
            <person name="Keller J."/>
        </authorList>
    </citation>
    <scope>NUCLEOTIDE SEQUENCE [LARGE SCALE GENOMIC DNA]</scope>
    <source>
        <strain evidence="4 5">SAG 2043</strain>
    </source>
</reference>
<dbReference type="InterPro" id="IPR000719">
    <property type="entry name" value="Prot_kinase_dom"/>
</dbReference>
<accession>A0AAW1P1S2</accession>
<feature type="region of interest" description="Disordered" evidence="2">
    <location>
        <begin position="585"/>
        <end position="605"/>
    </location>
</feature>
<dbReference type="GO" id="GO:0004672">
    <property type="term" value="F:protein kinase activity"/>
    <property type="evidence" value="ECO:0007669"/>
    <property type="project" value="InterPro"/>
</dbReference>
<dbReference type="PANTHER" id="PTHR10566:SF117">
    <property type="entry name" value="UNUSUAL PROTEIN KINASE-RELATED"/>
    <property type="match status" value="1"/>
</dbReference>
<dbReference type="SUPFAM" id="SSF56112">
    <property type="entry name" value="Protein kinase-like (PK-like)"/>
    <property type="match status" value="1"/>
</dbReference>
<sequence length="792" mass="86456">MKQAMLTEVMGSNPRCLRLHGSPARHIASLGSKRTALITTARAGAGVRVADMSQQVAELRAQAEQDSRMKVLMAGLRGSGQSVADFASPEVVMRLVSVSDRDGEQLPLHYDPTAISDYWSRRPVSVIRRFLQLLGISGGFFSRFFWDLANGRLQETEVARAIDLRNIVTSLGPAYIKLGQALSIRPDLLSPAAMNELQKLCDKVPSFDSGVAMEVIRESLGKPWHELFAELSPQPIAAASLGQVYKGRLKTGEAVAVKVQRPGVLETVTIDLFIIRKLAVFLRRFPEIHTDVVALLDEWASRFFEELDYVREGNNGMRFGALIQKDLPQVVVPVTYAEFTSRKVLCVSWIEGEKLSQSRADDVGTLVNVGVVCYLKQLLDTGFFHADPHPGNLIRTPDGRLAILDYGLMSEVDDDFKFGMIEAISHLVNRDYESILQDFVTLGFIPPGTDLRPILPVLAKVFDQALSGGGAKNINFQALAADLAAITYEYPFQIPPVMALIIRAIAILEGIALVGNSDFAIVDEAFPFVAQRLLTDDAPRLRAALKNMVYGKDGKALDADRLIDLLSAFETFVESSQSGRGSLLAEQAVMEQPRPSTSGRTDEEAAWGRWPRALPTFGLTASPAMQSAQAALTPPNGSSGIWQDPHAPGGSGDQATRGALRFLFSDSGQFFREFLLDETVKTIDALSRAQTQALLERLGLAGLRIPVLLPSLAFLPLAPRISQEDQQVVDNAVKLVTFLSNGQGSSLTPSALQALTPFLPVLATEILPELSVRLANRATARVLRDLYGPSDW</sequence>
<feature type="compositionally biased region" description="Polar residues" evidence="2">
    <location>
        <begin position="626"/>
        <end position="641"/>
    </location>
</feature>
<dbReference type="GO" id="GO:0005524">
    <property type="term" value="F:ATP binding"/>
    <property type="evidence" value="ECO:0007669"/>
    <property type="project" value="InterPro"/>
</dbReference>
<comment type="similarity">
    <text evidence="1">Belongs to the protein kinase superfamily. ADCK protein kinase family.</text>
</comment>
<dbReference type="GO" id="GO:0009507">
    <property type="term" value="C:chloroplast"/>
    <property type="evidence" value="ECO:0007669"/>
    <property type="project" value="TreeGrafter"/>
</dbReference>
<gene>
    <name evidence="4" type="ORF">WJX72_001850</name>
</gene>
<dbReference type="InterPro" id="IPR050154">
    <property type="entry name" value="UbiB_kinase"/>
</dbReference>
<dbReference type="EMBL" id="JALJOR010000018">
    <property type="protein sequence ID" value="KAK9804220.1"/>
    <property type="molecule type" value="Genomic_DNA"/>
</dbReference>
<evidence type="ECO:0000313" key="5">
    <source>
        <dbReference type="Proteomes" id="UP001489004"/>
    </source>
</evidence>
<dbReference type="InterPro" id="IPR004147">
    <property type="entry name" value="ABC1_dom"/>
</dbReference>
<comment type="caution">
    <text evidence="4">The sequence shown here is derived from an EMBL/GenBank/DDBJ whole genome shotgun (WGS) entry which is preliminary data.</text>
</comment>
<evidence type="ECO:0000313" key="4">
    <source>
        <dbReference type="EMBL" id="KAK9804220.1"/>
    </source>
</evidence>
<dbReference type="PROSITE" id="PS50011">
    <property type="entry name" value="PROTEIN_KINASE_DOM"/>
    <property type="match status" value="1"/>
</dbReference>